<gene>
    <name evidence="3" type="ORF">NCTC13315_00559</name>
</gene>
<accession>A0A378I0D1</accession>
<dbReference type="Gene3D" id="1.25.40.10">
    <property type="entry name" value="Tetratricopeptide repeat domain"/>
    <property type="match status" value="2"/>
</dbReference>
<dbReference type="InterPro" id="IPR011990">
    <property type="entry name" value="TPR-like_helical_dom_sf"/>
</dbReference>
<reference evidence="3 4" key="1">
    <citation type="submission" date="2018-06" db="EMBL/GenBank/DDBJ databases">
        <authorList>
            <consortium name="Pathogen Informatics"/>
            <person name="Doyle S."/>
        </authorList>
    </citation>
    <scope>NUCLEOTIDE SEQUENCE [LARGE SCALE GENOMIC DNA]</scope>
    <source>
        <strain evidence="3 4">NCTC13315</strain>
    </source>
</reference>
<keyword evidence="4" id="KW-1185">Reference proteome</keyword>
<dbReference type="EMBL" id="UGNV01000001">
    <property type="protein sequence ID" value="STX28036.1"/>
    <property type="molecule type" value="Genomic_DNA"/>
</dbReference>
<sequence length="647" mass="73602">METTQTSNHIDHLMNLEKWSEALTTMEFKEKNSVLSKSDLLKLGLIHFNLEQYDLSYTKFENVSWDDYTDCAWLRRMVIAPLIKAKQFNWASKLIALILQNHPNSSLDLMTQGSLLIRQNKRAEGCAYLEKILLLEKNNYNVAAQLIQLKLQDNKLEDAVKLAEAYEHAYPLNERLLKIALLTLSKAGKIEQCIKTILTLDFSKQPLDIDVLAAQIAFDSQDYPLTTKITDQLLVRGHEDARLYLILAQLKLAIDNNKLDAIAMLLKAHELTPDHIQVNNLLGDLLLKDGQYSKALTHLEKLKQRLPANPHTRLLYARALKFTQHYEQAADEMLEVVKLLPNATKWQRYAASALVQAGRHDEAKDIFNESVALREKTLSPAFEVGLSLLKQKIHSVELPQVRFDWLWKIIKAHRALNENEQAYYEEQVKLGYLIDHYLLDWLECRPHQADEPMGFLADLSEENTLLNNKLSLGKGLILASAHVGCLYAGPLALELLGLPYKWLASTPNIPSISYNDTLISTSAHTETEVVRQVIKSLKQGNVITIAVDGAMNPAAPSIFFEDQQVTYSDFAARMAFRTKAPSLFGVPFWENDSFHFLTQELPSPLPDEDIEEFCSRWTQCFLNLLRNFLVNNPSAARLSGGIWRSIK</sequence>
<evidence type="ECO:0000256" key="2">
    <source>
        <dbReference type="ARBA" id="ARBA00022803"/>
    </source>
</evidence>
<evidence type="ECO:0000313" key="4">
    <source>
        <dbReference type="Proteomes" id="UP000254968"/>
    </source>
</evidence>
<name>A0A378I0D1_9GAMM</name>
<dbReference type="Pfam" id="PF14559">
    <property type="entry name" value="TPR_19"/>
    <property type="match status" value="1"/>
</dbReference>
<evidence type="ECO:0000256" key="1">
    <source>
        <dbReference type="ARBA" id="ARBA00022737"/>
    </source>
</evidence>
<dbReference type="InterPro" id="IPR051012">
    <property type="entry name" value="CellSynth/LPSAsmb/PSIAsmb"/>
</dbReference>
<proteinExistence type="predicted"/>
<organism evidence="3 4">
    <name type="scientific">Legionella beliardensis</name>
    <dbReference type="NCBI Taxonomy" id="91822"/>
    <lineage>
        <taxon>Bacteria</taxon>
        <taxon>Pseudomonadati</taxon>
        <taxon>Pseudomonadota</taxon>
        <taxon>Gammaproteobacteria</taxon>
        <taxon>Legionellales</taxon>
        <taxon>Legionellaceae</taxon>
        <taxon>Legionella</taxon>
    </lineage>
</organism>
<dbReference type="AlphaFoldDB" id="A0A378I0D1"/>
<dbReference type="PANTHER" id="PTHR45586:SF1">
    <property type="entry name" value="LIPOPOLYSACCHARIDE ASSEMBLY PROTEIN B"/>
    <property type="match status" value="1"/>
</dbReference>
<evidence type="ECO:0000313" key="3">
    <source>
        <dbReference type="EMBL" id="STX28036.1"/>
    </source>
</evidence>
<dbReference type="PANTHER" id="PTHR45586">
    <property type="entry name" value="TPR REPEAT-CONTAINING PROTEIN PA4667"/>
    <property type="match status" value="1"/>
</dbReference>
<dbReference type="SUPFAM" id="SSF48452">
    <property type="entry name" value="TPR-like"/>
    <property type="match status" value="2"/>
</dbReference>
<protein>
    <submittedName>
        <fullName evidence="3">Vi polysaccharide export protein VexE</fullName>
    </submittedName>
</protein>
<keyword evidence="2" id="KW-0802">TPR repeat</keyword>
<keyword evidence="1" id="KW-0677">Repeat</keyword>
<dbReference type="Proteomes" id="UP000254968">
    <property type="component" value="Unassembled WGS sequence"/>
</dbReference>